<accession>A0A0E9U9Q7</accession>
<dbReference type="EMBL" id="GBXM01045933">
    <property type="protein sequence ID" value="JAH62644.1"/>
    <property type="molecule type" value="Transcribed_RNA"/>
</dbReference>
<dbReference type="AlphaFoldDB" id="A0A0E9U9Q7"/>
<evidence type="ECO:0000313" key="1">
    <source>
        <dbReference type="EMBL" id="JAH62644.1"/>
    </source>
</evidence>
<proteinExistence type="predicted"/>
<reference evidence="1" key="1">
    <citation type="submission" date="2014-11" db="EMBL/GenBank/DDBJ databases">
        <authorList>
            <person name="Amaro Gonzalez C."/>
        </authorList>
    </citation>
    <scope>NUCLEOTIDE SEQUENCE</scope>
</reference>
<protein>
    <submittedName>
        <fullName evidence="1">Uncharacterized protein</fullName>
    </submittedName>
</protein>
<name>A0A0E9U9Q7_ANGAN</name>
<organism evidence="1">
    <name type="scientific">Anguilla anguilla</name>
    <name type="common">European freshwater eel</name>
    <name type="synonym">Muraena anguilla</name>
    <dbReference type="NCBI Taxonomy" id="7936"/>
    <lineage>
        <taxon>Eukaryota</taxon>
        <taxon>Metazoa</taxon>
        <taxon>Chordata</taxon>
        <taxon>Craniata</taxon>
        <taxon>Vertebrata</taxon>
        <taxon>Euteleostomi</taxon>
        <taxon>Actinopterygii</taxon>
        <taxon>Neopterygii</taxon>
        <taxon>Teleostei</taxon>
        <taxon>Anguilliformes</taxon>
        <taxon>Anguillidae</taxon>
        <taxon>Anguilla</taxon>
    </lineage>
</organism>
<reference evidence="1" key="2">
    <citation type="journal article" date="2015" name="Fish Shellfish Immunol.">
        <title>Early steps in the European eel (Anguilla anguilla)-Vibrio vulnificus interaction in the gills: Role of the RtxA13 toxin.</title>
        <authorList>
            <person name="Callol A."/>
            <person name="Pajuelo D."/>
            <person name="Ebbesson L."/>
            <person name="Teles M."/>
            <person name="MacKenzie S."/>
            <person name="Amaro C."/>
        </authorList>
    </citation>
    <scope>NUCLEOTIDE SEQUENCE</scope>
</reference>
<sequence length="50" mass="5520">MTFSFLSTFFSLECTWIPMSGSHLITTSLPKLCLSHAVWVCGVWPALTDG</sequence>